<dbReference type="PANTHER" id="PTHR42791">
    <property type="entry name" value="GNAT FAMILY ACETYLTRANSFERASE"/>
    <property type="match status" value="1"/>
</dbReference>
<proteinExistence type="predicted"/>
<dbReference type="GO" id="GO:0016747">
    <property type="term" value="F:acyltransferase activity, transferring groups other than amino-acyl groups"/>
    <property type="evidence" value="ECO:0007669"/>
    <property type="project" value="InterPro"/>
</dbReference>
<name>A0AAD6CN41_9EURO</name>
<protein>
    <submittedName>
        <fullName evidence="2">Acyl-CoA N-acyltransferase</fullName>
    </submittedName>
</protein>
<evidence type="ECO:0000313" key="2">
    <source>
        <dbReference type="EMBL" id="KAJ5526163.1"/>
    </source>
</evidence>
<dbReference type="SUPFAM" id="SSF55729">
    <property type="entry name" value="Acyl-CoA N-acyltransferases (Nat)"/>
    <property type="match status" value="1"/>
</dbReference>
<evidence type="ECO:0000313" key="3">
    <source>
        <dbReference type="Proteomes" id="UP001220324"/>
    </source>
</evidence>
<dbReference type="PROSITE" id="PS51186">
    <property type="entry name" value="GNAT"/>
    <property type="match status" value="1"/>
</dbReference>
<dbReference type="InterPro" id="IPR016181">
    <property type="entry name" value="Acyl_CoA_acyltransferase"/>
</dbReference>
<reference evidence="2 3" key="1">
    <citation type="journal article" date="2023" name="IMA Fungus">
        <title>Comparative genomic study of the Penicillium genus elucidates a diverse pangenome and 15 lateral gene transfer events.</title>
        <authorList>
            <person name="Petersen C."/>
            <person name="Sorensen T."/>
            <person name="Nielsen M.R."/>
            <person name="Sondergaard T.E."/>
            <person name="Sorensen J.L."/>
            <person name="Fitzpatrick D.A."/>
            <person name="Frisvad J.C."/>
            <person name="Nielsen K.L."/>
        </authorList>
    </citation>
    <scope>NUCLEOTIDE SEQUENCE [LARGE SCALE GENOMIC DNA]</scope>
    <source>
        <strain evidence="2 3">IBT 35679</strain>
    </source>
</reference>
<dbReference type="CDD" id="cd04301">
    <property type="entry name" value="NAT_SF"/>
    <property type="match status" value="1"/>
</dbReference>
<feature type="domain" description="N-acetyltransferase" evidence="1">
    <location>
        <begin position="85"/>
        <end position="237"/>
    </location>
</feature>
<gene>
    <name evidence="2" type="ORF">N7494_012813</name>
</gene>
<dbReference type="Gene3D" id="3.40.630.30">
    <property type="match status" value="1"/>
</dbReference>
<keyword evidence="3" id="KW-1185">Reference proteome</keyword>
<dbReference type="AlphaFoldDB" id="A0AAD6CN41"/>
<evidence type="ECO:0000259" key="1">
    <source>
        <dbReference type="PROSITE" id="PS51186"/>
    </source>
</evidence>
<accession>A0AAD6CN41</accession>
<dbReference type="Pfam" id="PF00583">
    <property type="entry name" value="Acetyltransf_1"/>
    <property type="match status" value="1"/>
</dbReference>
<dbReference type="InterPro" id="IPR052523">
    <property type="entry name" value="Trichothecene_AcTrans"/>
</dbReference>
<sequence length="240" mass="27045">MSIEIVPLAEADIAGVVDCVQSTFADDPYFRWAFDAAKFKAERNAASIAAHLQFSLNCGHPVFVAKVGRAASDLKTDHEIRLAPGTVVGFSWWTPPEVPALSQPWSVWAQEWLLSFRQLMFNIRFAGRGGLDVRRYWLWKKMQKNALNDLWTDPRGYYYCSLLGVSSQVRGMGVGKRLMEVILQKADEEGISCYLESSKGYPNIAIYEKMGFELNQEITCDDGGNICKLYGMTRKPQIKA</sequence>
<dbReference type="InterPro" id="IPR000182">
    <property type="entry name" value="GNAT_dom"/>
</dbReference>
<dbReference type="PANTHER" id="PTHR42791:SF4">
    <property type="entry name" value="ACETYLTRANSFERASE, GNAT FAMILY FAMILY (AFU_ORTHOLOGUE AFUA_4G09540)-RELATED"/>
    <property type="match status" value="1"/>
</dbReference>
<dbReference type="EMBL" id="JAQIZZ010000008">
    <property type="protein sequence ID" value="KAJ5526163.1"/>
    <property type="molecule type" value="Genomic_DNA"/>
</dbReference>
<comment type="caution">
    <text evidence="2">The sequence shown here is derived from an EMBL/GenBank/DDBJ whole genome shotgun (WGS) entry which is preliminary data.</text>
</comment>
<dbReference type="Proteomes" id="UP001220324">
    <property type="component" value="Unassembled WGS sequence"/>
</dbReference>
<organism evidence="2 3">
    <name type="scientific">Penicillium frequentans</name>
    <dbReference type="NCBI Taxonomy" id="3151616"/>
    <lineage>
        <taxon>Eukaryota</taxon>
        <taxon>Fungi</taxon>
        <taxon>Dikarya</taxon>
        <taxon>Ascomycota</taxon>
        <taxon>Pezizomycotina</taxon>
        <taxon>Eurotiomycetes</taxon>
        <taxon>Eurotiomycetidae</taxon>
        <taxon>Eurotiales</taxon>
        <taxon>Aspergillaceae</taxon>
        <taxon>Penicillium</taxon>
    </lineage>
</organism>